<evidence type="ECO:0000313" key="5">
    <source>
        <dbReference type="Ensembl" id="ENSVKKP00000003370.1"/>
    </source>
</evidence>
<protein>
    <recommendedName>
        <fullName evidence="3">Sulfotransferase</fullName>
        <ecNumber evidence="3">2.8.2.-</ecNumber>
    </recommendedName>
</protein>
<keyword evidence="6" id="KW-1185">Reference proteome</keyword>
<dbReference type="SUPFAM" id="SSF52540">
    <property type="entry name" value="P-loop containing nucleoside triphosphate hydrolases"/>
    <property type="match status" value="1"/>
</dbReference>
<evidence type="ECO:0000313" key="6">
    <source>
        <dbReference type="Proteomes" id="UP000694545"/>
    </source>
</evidence>
<dbReference type="InterPro" id="IPR000863">
    <property type="entry name" value="Sulfotransferase_dom"/>
</dbReference>
<proteinExistence type="inferred from homology"/>
<reference evidence="5" key="1">
    <citation type="submission" date="2025-08" db="UniProtKB">
        <authorList>
            <consortium name="Ensembl"/>
        </authorList>
    </citation>
    <scope>IDENTIFICATION</scope>
</reference>
<dbReference type="GO" id="GO:0008146">
    <property type="term" value="F:sulfotransferase activity"/>
    <property type="evidence" value="ECO:0007669"/>
    <property type="project" value="InterPro"/>
</dbReference>
<evidence type="ECO:0000256" key="1">
    <source>
        <dbReference type="ARBA" id="ARBA00005771"/>
    </source>
</evidence>
<sequence>GAPEDMDDGSVDGLEVKGTTQCDTFPSFEARPDDLLICTYPNAGTTWMQEIVDMIQHRGDTQQCARAPIYHRIPFTDMFSPTHLISGE</sequence>
<evidence type="ECO:0000256" key="2">
    <source>
        <dbReference type="ARBA" id="ARBA00022679"/>
    </source>
</evidence>
<evidence type="ECO:0000259" key="4">
    <source>
        <dbReference type="Pfam" id="PF00685"/>
    </source>
</evidence>
<name>A0A8D2IWK9_VARKO</name>
<organism evidence="5 6">
    <name type="scientific">Varanus komodoensis</name>
    <name type="common">Komodo dragon</name>
    <dbReference type="NCBI Taxonomy" id="61221"/>
    <lineage>
        <taxon>Eukaryota</taxon>
        <taxon>Metazoa</taxon>
        <taxon>Chordata</taxon>
        <taxon>Craniata</taxon>
        <taxon>Vertebrata</taxon>
        <taxon>Euteleostomi</taxon>
        <taxon>Lepidosauria</taxon>
        <taxon>Squamata</taxon>
        <taxon>Bifurcata</taxon>
        <taxon>Unidentata</taxon>
        <taxon>Episquamata</taxon>
        <taxon>Toxicofera</taxon>
        <taxon>Anguimorpha</taxon>
        <taxon>Paleoanguimorpha</taxon>
        <taxon>Varanoidea</taxon>
        <taxon>Varanidae</taxon>
        <taxon>Varanus</taxon>
    </lineage>
</organism>
<dbReference type="PANTHER" id="PTHR11783">
    <property type="entry name" value="SULFOTRANSFERASE SULT"/>
    <property type="match status" value="1"/>
</dbReference>
<dbReference type="OMA" id="ARAPIYH"/>
<comment type="similarity">
    <text evidence="1 3">Belongs to the sulfotransferase 1 family.</text>
</comment>
<dbReference type="EC" id="2.8.2.-" evidence="3"/>
<dbReference type="Ensembl" id="ENSVKKT00000003463.1">
    <property type="protein sequence ID" value="ENSVKKP00000003370.1"/>
    <property type="gene ID" value="ENSVKKG00000002605.1"/>
</dbReference>
<dbReference type="InterPro" id="IPR027417">
    <property type="entry name" value="P-loop_NTPase"/>
</dbReference>
<feature type="domain" description="Sulfotransferase" evidence="4">
    <location>
        <begin position="32"/>
        <end position="78"/>
    </location>
</feature>
<dbReference type="Gene3D" id="3.40.50.300">
    <property type="entry name" value="P-loop containing nucleotide triphosphate hydrolases"/>
    <property type="match status" value="1"/>
</dbReference>
<dbReference type="Pfam" id="PF00685">
    <property type="entry name" value="Sulfotransfer_1"/>
    <property type="match status" value="1"/>
</dbReference>
<accession>A0A8D2IWK9</accession>
<dbReference type="Proteomes" id="UP000694545">
    <property type="component" value="Unplaced"/>
</dbReference>
<reference evidence="5" key="2">
    <citation type="submission" date="2025-09" db="UniProtKB">
        <authorList>
            <consortium name="Ensembl"/>
        </authorList>
    </citation>
    <scope>IDENTIFICATION</scope>
</reference>
<evidence type="ECO:0000256" key="3">
    <source>
        <dbReference type="RuleBase" id="RU361155"/>
    </source>
</evidence>
<dbReference type="AlphaFoldDB" id="A0A8D2IWK9"/>
<keyword evidence="2 3" id="KW-0808">Transferase</keyword>